<dbReference type="Pfam" id="PF07161">
    <property type="entry name" value="LppX_LprAFG"/>
    <property type="match status" value="1"/>
</dbReference>
<organism evidence="5 6">
    <name type="scientific">Rudaeicoccus suwonensis</name>
    <dbReference type="NCBI Taxonomy" id="657409"/>
    <lineage>
        <taxon>Bacteria</taxon>
        <taxon>Bacillati</taxon>
        <taxon>Actinomycetota</taxon>
        <taxon>Actinomycetes</taxon>
        <taxon>Micrococcales</taxon>
        <taxon>Dermacoccaceae</taxon>
        <taxon>Rudaeicoccus</taxon>
    </lineage>
</organism>
<accession>A0A561E779</accession>
<keyword evidence="3" id="KW-1003">Cell membrane</keyword>
<feature type="chain" id="PRO_5038381111" evidence="4">
    <location>
        <begin position="20"/>
        <end position="234"/>
    </location>
</feature>
<keyword evidence="5" id="KW-0449">Lipoprotein</keyword>
<dbReference type="InterPro" id="IPR029046">
    <property type="entry name" value="LolA/LolB/LppX"/>
</dbReference>
<evidence type="ECO:0000256" key="4">
    <source>
        <dbReference type="SAM" id="SignalP"/>
    </source>
</evidence>
<evidence type="ECO:0000313" key="5">
    <source>
        <dbReference type="EMBL" id="TWE11475.1"/>
    </source>
</evidence>
<evidence type="ECO:0000313" key="6">
    <source>
        <dbReference type="Proteomes" id="UP000318297"/>
    </source>
</evidence>
<reference evidence="5 6" key="1">
    <citation type="submission" date="2019-06" db="EMBL/GenBank/DDBJ databases">
        <title>Sequencing the genomes of 1000 actinobacteria strains.</title>
        <authorList>
            <person name="Klenk H.-P."/>
        </authorList>
    </citation>
    <scope>NUCLEOTIDE SEQUENCE [LARGE SCALE GENOMIC DNA]</scope>
    <source>
        <strain evidence="5 6">DSM 19560</strain>
    </source>
</reference>
<keyword evidence="6" id="KW-1185">Reference proteome</keyword>
<keyword evidence="3" id="KW-0472">Membrane</keyword>
<feature type="signal peptide" evidence="4">
    <location>
        <begin position="1"/>
        <end position="19"/>
    </location>
</feature>
<dbReference type="InterPro" id="IPR009830">
    <property type="entry name" value="LppX/LprAFG"/>
</dbReference>
<evidence type="ECO:0000256" key="2">
    <source>
        <dbReference type="ARBA" id="ARBA00009194"/>
    </source>
</evidence>
<evidence type="ECO:0000256" key="3">
    <source>
        <dbReference type="ARBA" id="ARBA00022475"/>
    </source>
</evidence>
<sequence>MRRTLTAVTVLTFTAAALTGCSGGGKSATASSAAGQSPQQLLQTAQTTLNNTSGVHIKLTSANVPKSGNLLGGEGDGSHAPDFKGTITLQVLGATLNVPVIATGGKVWAKTPLSTSMQVINPSTYGAPDPSVLLSSNGGFSSLLTQTQNPTFGAKKRDGKDIVQQVTGSLSGQALKLVLAIGNPEATYQVDYEITGGGQLRTATIDGAFYSGTADTTYTITLTNYGEKVVVTAP</sequence>
<name>A0A561E779_9MICO</name>
<proteinExistence type="inferred from homology"/>
<dbReference type="PROSITE" id="PS51257">
    <property type="entry name" value="PROKAR_LIPOPROTEIN"/>
    <property type="match status" value="1"/>
</dbReference>
<dbReference type="SUPFAM" id="SSF89392">
    <property type="entry name" value="Prokaryotic lipoproteins and lipoprotein localization factors"/>
    <property type="match status" value="1"/>
</dbReference>
<dbReference type="RefSeq" id="WP_170226322.1">
    <property type="nucleotide sequence ID" value="NZ_VIVQ01000001.1"/>
</dbReference>
<keyword evidence="4" id="KW-0732">Signal</keyword>
<gene>
    <name evidence="5" type="ORF">BKA23_0243</name>
</gene>
<dbReference type="EMBL" id="VIVQ01000001">
    <property type="protein sequence ID" value="TWE11475.1"/>
    <property type="molecule type" value="Genomic_DNA"/>
</dbReference>
<dbReference type="Proteomes" id="UP000318297">
    <property type="component" value="Unassembled WGS sequence"/>
</dbReference>
<dbReference type="Gene3D" id="2.50.20.20">
    <property type="match status" value="1"/>
</dbReference>
<dbReference type="AlphaFoldDB" id="A0A561E779"/>
<dbReference type="GO" id="GO:0030313">
    <property type="term" value="C:cell envelope"/>
    <property type="evidence" value="ECO:0007669"/>
    <property type="project" value="UniProtKB-SubCell"/>
</dbReference>
<comment type="caution">
    <text evidence="5">The sequence shown here is derived from an EMBL/GenBank/DDBJ whole genome shotgun (WGS) entry which is preliminary data.</text>
</comment>
<dbReference type="CDD" id="cd16334">
    <property type="entry name" value="LppX-like"/>
    <property type="match status" value="1"/>
</dbReference>
<evidence type="ECO:0000256" key="1">
    <source>
        <dbReference type="ARBA" id="ARBA00004196"/>
    </source>
</evidence>
<comment type="similarity">
    <text evidence="2">Belongs to the LppX/LprAFG lipoprotein family.</text>
</comment>
<comment type="subcellular location">
    <subcellularLocation>
        <location evidence="1">Cell envelope</location>
    </subcellularLocation>
</comment>
<protein>
    <submittedName>
        <fullName evidence="5">Lipoprotein LprG</fullName>
    </submittedName>
</protein>